<dbReference type="PANTHER" id="PTHR12570:SF86">
    <property type="entry name" value="ADR321CP"/>
    <property type="match status" value="1"/>
</dbReference>
<keyword evidence="2 6" id="KW-0812">Transmembrane</keyword>
<keyword evidence="8" id="KW-1185">Reference proteome</keyword>
<dbReference type="Pfam" id="PF05653">
    <property type="entry name" value="Mg_trans_NIPA"/>
    <property type="match status" value="2"/>
</dbReference>
<evidence type="ECO:0000256" key="1">
    <source>
        <dbReference type="ARBA" id="ARBA00004141"/>
    </source>
</evidence>
<evidence type="ECO:0000313" key="7">
    <source>
        <dbReference type="EMBL" id="TEB35048.1"/>
    </source>
</evidence>
<evidence type="ECO:0008006" key="9">
    <source>
        <dbReference type="Google" id="ProtNLM"/>
    </source>
</evidence>
<keyword evidence="3 6" id="KW-1133">Transmembrane helix</keyword>
<evidence type="ECO:0000256" key="3">
    <source>
        <dbReference type="ARBA" id="ARBA00022989"/>
    </source>
</evidence>
<feature type="transmembrane region" description="Helical" evidence="6">
    <location>
        <begin position="336"/>
        <end position="357"/>
    </location>
</feature>
<sequence>MAVATAAVSDPKSALSIPLGIFIGLLASFVQSLGLTIQRKSHVVDQSLPEHRRTKEYFRPLWLLGFAIFISSNLIGSLVQIASLPVVILAPLGAVSLLWNAFFARLILGDRFSPWMILGTILIAGGAILIGYFGIVPEPTRSLDDLLELFKRPAFAAYFSTLAFVVVVCLAITHITEFTLSRRVAELSPENDAEDLVLTPDDTDVIDLTHTPSTILPDIRPEREDDNRIPTERTPLLSDRKARTDSLKSTSTDSVVQSLNRTRLAVAISYASFSGILSGMCLIFAKSGVELLLLTIAGKNQFYRWETWVLLLGLVIFALLQLWYLHKALILADPTLVCPSAFCFYNLSSIVNGLVYFNQLSEIKPLHLSLVVLGIVVLLGGVWVVSIQAGGGGVDVGPWAEEQELIGPNGAFCDEPGEISDLHLLDRARDVDVESGDDGLQEISATPSKKDVRIGPVPLDRETRSESSVIENLSPAMERVRLQRT</sequence>
<feature type="transmembrane region" description="Helical" evidence="6">
    <location>
        <begin position="81"/>
        <end position="103"/>
    </location>
</feature>
<dbReference type="SUPFAM" id="SSF103481">
    <property type="entry name" value="Multidrug resistance efflux transporter EmrE"/>
    <property type="match status" value="1"/>
</dbReference>
<reference evidence="7 8" key="1">
    <citation type="journal article" date="2019" name="Nat. Ecol. Evol.">
        <title>Megaphylogeny resolves global patterns of mushroom evolution.</title>
        <authorList>
            <person name="Varga T."/>
            <person name="Krizsan K."/>
            <person name="Foldi C."/>
            <person name="Dima B."/>
            <person name="Sanchez-Garcia M."/>
            <person name="Sanchez-Ramirez S."/>
            <person name="Szollosi G.J."/>
            <person name="Szarkandi J.G."/>
            <person name="Papp V."/>
            <person name="Albert L."/>
            <person name="Andreopoulos W."/>
            <person name="Angelini C."/>
            <person name="Antonin V."/>
            <person name="Barry K.W."/>
            <person name="Bougher N.L."/>
            <person name="Buchanan P."/>
            <person name="Buyck B."/>
            <person name="Bense V."/>
            <person name="Catcheside P."/>
            <person name="Chovatia M."/>
            <person name="Cooper J."/>
            <person name="Damon W."/>
            <person name="Desjardin D."/>
            <person name="Finy P."/>
            <person name="Geml J."/>
            <person name="Haridas S."/>
            <person name="Hughes K."/>
            <person name="Justo A."/>
            <person name="Karasinski D."/>
            <person name="Kautmanova I."/>
            <person name="Kiss B."/>
            <person name="Kocsube S."/>
            <person name="Kotiranta H."/>
            <person name="LaButti K.M."/>
            <person name="Lechner B.E."/>
            <person name="Liimatainen K."/>
            <person name="Lipzen A."/>
            <person name="Lukacs Z."/>
            <person name="Mihaltcheva S."/>
            <person name="Morgado L.N."/>
            <person name="Niskanen T."/>
            <person name="Noordeloos M.E."/>
            <person name="Ohm R.A."/>
            <person name="Ortiz-Santana B."/>
            <person name="Ovrebo C."/>
            <person name="Racz N."/>
            <person name="Riley R."/>
            <person name="Savchenko A."/>
            <person name="Shiryaev A."/>
            <person name="Soop K."/>
            <person name="Spirin V."/>
            <person name="Szebenyi C."/>
            <person name="Tomsovsky M."/>
            <person name="Tulloss R.E."/>
            <person name="Uehling J."/>
            <person name="Grigoriev I.V."/>
            <person name="Vagvolgyi C."/>
            <person name="Papp T."/>
            <person name="Martin F.M."/>
            <person name="Miettinen O."/>
            <person name="Hibbett D.S."/>
            <person name="Nagy L.G."/>
        </authorList>
    </citation>
    <scope>NUCLEOTIDE SEQUENCE [LARGE SCALE GENOMIC DNA]</scope>
    <source>
        <strain evidence="7 8">FP101781</strain>
    </source>
</reference>
<feature type="compositionally biased region" description="Basic and acidic residues" evidence="5">
    <location>
        <begin position="219"/>
        <end position="231"/>
    </location>
</feature>
<feature type="region of interest" description="Disordered" evidence="5">
    <location>
        <begin position="436"/>
        <end position="455"/>
    </location>
</feature>
<dbReference type="GO" id="GO:0016020">
    <property type="term" value="C:membrane"/>
    <property type="evidence" value="ECO:0007669"/>
    <property type="project" value="UniProtKB-SubCell"/>
</dbReference>
<dbReference type="AlphaFoldDB" id="A0A4Y7TMB2"/>
<dbReference type="PANTHER" id="PTHR12570">
    <property type="match status" value="1"/>
</dbReference>
<feature type="transmembrane region" description="Helical" evidence="6">
    <location>
        <begin position="305"/>
        <end position="324"/>
    </location>
</feature>
<dbReference type="GO" id="GO:0015095">
    <property type="term" value="F:magnesium ion transmembrane transporter activity"/>
    <property type="evidence" value="ECO:0007669"/>
    <property type="project" value="InterPro"/>
</dbReference>
<dbReference type="OrthoDB" id="2504919at2759"/>
<name>A0A4Y7TMB2_COPMI</name>
<evidence type="ECO:0000256" key="5">
    <source>
        <dbReference type="SAM" id="MobiDB-lite"/>
    </source>
</evidence>
<evidence type="ECO:0000256" key="6">
    <source>
        <dbReference type="SAM" id="Phobius"/>
    </source>
</evidence>
<feature type="transmembrane region" description="Helical" evidence="6">
    <location>
        <begin position="115"/>
        <end position="135"/>
    </location>
</feature>
<dbReference type="EMBL" id="QPFP01000008">
    <property type="protein sequence ID" value="TEB35048.1"/>
    <property type="molecule type" value="Genomic_DNA"/>
</dbReference>
<keyword evidence="4 6" id="KW-0472">Membrane</keyword>
<gene>
    <name evidence="7" type="ORF">FA13DRAFT_1624890</name>
</gene>
<accession>A0A4Y7TMB2</accession>
<comment type="caution">
    <text evidence="7">The sequence shown here is derived from an EMBL/GenBank/DDBJ whole genome shotgun (WGS) entry which is preliminary data.</text>
</comment>
<feature type="transmembrane region" description="Helical" evidence="6">
    <location>
        <begin position="57"/>
        <end position="75"/>
    </location>
</feature>
<proteinExistence type="predicted"/>
<dbReference type="InterPro" id="IPR008521">
    <property type="entry name" value="Mg_trans_NIPA"/>
</dbReference>
<organism evidence="7 8">
    <name type="scientific">Coprinellus micaceus</name>
    <name type="common">Glistening ink-cap mushroom</name>
    <name type="synonym">Coprinus micaceus</name>
    <dbReference type="NCBI Taxonomy" id="71717"/>
    <lineage>
        <taxon>Eukaryota</taxon>
        <taxon>Fungi</taxon>
        <taxon>Dikarya</taxon>
        <taxon>Basidiomycota</taxon>
        <taxon>Agaricomycotina</taxon>
        <taxon>Agaricomycetes</taxon>
        <taxon>Agaricomycetidae</taxon>
        <taxon>Agaricales</taxon>
        <taxon>Agaricineae</taxon>
        <taxon>Psathyrellaceae</taxon>
        <taxon>Coprinellus</taxon>
    </lineage>
</organism>
<feature type="transmembrane region" description="Helical" evidence="6">
    <location>
        <begin position="15"/>
        <end position="37"/>
    </location>
</feature>
<evidence type="ECO:0000313" key="8">
    <source>
        <dbReference type="Proteomes" id="UP000298030"/>
    </source>
</evidence>
<dbReference type="InterPro" id="IPR037185">
    <property type="entry name" value="EmrE-like"/>
</dbReference>
<feature type="transmembrane region" description="Helical" evidence="6">
    <location>
        <begin position="155"/>
        <end position="173"/>
    </location>
</feature>
<evidence type="ECO:0000256" key="4">
    <source>
        <dbReference type="ARBA" id="ARBA00023136"/>
    </source>
</evidence>
<dbReference type="Proteomes" id="UP000298030">
    <property type="component" value="Unassembled WGS sequence"/>
</dbReference>
<comment type="subcellular location">
    <subcellularLocation>
        <location evidence="1">Membrane</location>
        <topology evidence="1">Multi-pass membrane protein</topology>
    </subcellularLocation>
</comment>
<evidence type="ECO:0000256" key="2">
    <source>
        <dbReference type="ARBA" id="ARBA00022692"/>
    </source>
</evidence>
<feature type="transmembrane region" description="Helical" evidence="6">
    <location>
        <begin position="363"/>
        <end position="385"/>
    </location>
</feature>
<feature type="region of interest" description="Disordered" evidence="5">
    <location>
        <begin position="217"/>
        <end position="245"/>
    </location>
</feature>
<protein>
    <recommendedName>
        <fullName evidence="9">DUF803-domain-containing protein</fullName>
    </recommendedName>
</protein>